<dbReference type="InterPro" id="IPR000109">
    <property type="entry name" value="POT_fam"/>
</dbReference>
<dbReference type="GO" id="GO:0005886">
    <property type="term" value="C:plasma membrane"/>
    <property type="evidence" value="ECO:0007669"/>
    <property type="project" value="UniProtKB-SubCell"/>
</dbReference>
<evidence type="ECO:0000256" key="7">
    <source>
        <dbReference type="ARBA" id="ARBA00023136"/>
    </source>
</evidence>
<protein>
    <submittedName>
        <fullName evidence="11">Di-/tripeptide transporter</fullName>
    </submittedName>
</protein>
<dbReference type="GO" id="GO:0006857">
    <property type="term" value="P:oligopeptide transport"/>
    <property type="evidence" value="ECO:0007669"/>
    <property type="project" value="InterPro"/>
</dbReference>
<dbReference type="InterPro" id="IPR018456">
    <property type="entry name" value="PTR2_symporter_CS"/>
</dbReference>
<dbReference type="PROSITE" id="PS01022">
    <property type="entry name" value="PTR2_1"/>
    <property type="match status" value="1"/>
</dbReference>
<evidence type="ECO:0000256" key="8">
    <source>
        <dbReference type="RuleBase" id="RU003755"/>
    </source>
</evidence>
<feature type="transmembrane region" description="Helical" evidence="10">
    <location>
        <begin position="364"/>
        <end position="382"/>
    </location>
</feature>
<keyword evidence="12" id="KW-1185">Reference proteome</keyword>
<proteinExistence type="inferred from homology"/>
<name>A0A0K1QEQ6_9BACT</name>
<feature type="transmembrane region" description="Helical" evidence="10">
    <location>
        <begin position="529"/>
        <end position="548"/>
    </location>
</feature>
<feature type="transmembrane region" description="Helical" evidence="10">
    <location>
        <begin position="202"/>
        <end position="221"/>
    </location>
</feature>
<keyword evidence="4 8" id="KW-0812">Transmembrane</keyword>
<dbReference type="CDD" id="cd17346">
    <property type="entry name" value="MFS_DtpA_like"/>
    <property type="match status" value="1"/>
</dbReference>
<reference evidence="11 12" key="1">
    <citation type="submission" date="2015-08" db="EMBL/GenBank/DDBJ databases">
        <authorList>
            <person name="Babu N.S."/>
            <person name="Beckwith C.J."/>
            <person name="Beseler K.G."/>
            <person name="Brison A."/>
            <person name="Carone J.V."/>
            <person name="Caskin T.P."/>
            <person name="Diamond M."/>
            <person name="Durham M.E."/>
            <person name="Foxe J.M."/>
            <person name="Go M."/>
            <person name="Henderson B.A."/>
            <person name="Jones I.B."/>
            <person name="McGettigan J.A."/>
            <person name="Micheletti S.J."/>
            <person name="Nasrallah M.E."/>
            <person name="Ortiz D."/>
            <person name="Piller C.R."/>
            <person name="Privatt S.R."/>
            <person name="Schneider S.L."/>
            <person name="Sharp S."/>
            <person name="Smith T.C."/>
            <person name="Stanton J.D."/>
            <person name="Ullery H.E."/>
            <person name="Wilson R.J."/>
            <person name="Serrano M.G."/>
            <person name="Buck G."/>
            <person name="Lee V."/>
            <person name="Wang Y."/>
            <person name="Carvalho R."/>
            <person name="Voegtly L."/>
            <person name="Shi R."/>
            <person name="Duckworth R."/>
            <person name="Johnson A."/>
            <person name="Loviza R."/>
            <person name="Walstead R."/>
            <person name="Shah Z."/>
            <person name="Kiflezghi M."/>
            <person name="Wade K."/>
            <person name="Ball S.L."/>
            <person name="Bradley K.W."/>
            <person name="Asai D.J."/>
            <person name="Bowman C.A."/>
            <person name="Russell D.A."/>
            <person name="Pope W.H."/>
            <person name="Jacobs-Sera D."/>
            <person name="Hendrix R.W."/>
            <person name="Hatfull G.F."/>
        </authorList>
    </citation>
    <scope>NUCLEOTIDE SEQUENCE [LARGE SCALE GENOMIC DNA]</scope>
    <source>
        <strain evidence="11 12">DSM 27648</strain>
    </source>
</reference>
<evidence type="ECO:0000256" key="9">
    <source>
        <dbReference type="SAM" id="MobiDB-lite"/>
    </source>
</evidence>
<evidence type="ECO:0000313" key="12">
    <source>
        <dbReference type="Proteomes" id="UP000064967"/>
    </source>
</evidence>
<comment type="similarity">
    <text evidence="8">Belongs to the major facilitator superfamily. Proton-dependent oligopeptide transporter (POT/PTR) (TC 2.A.17) family.</text>
</comment>
<dbReference type="Proteomes" id="UP000064967">
    <property type="component" value="Chromosome"/>
</dbReference>
<dbReference type="OrthoDB" id="5351355at2"/>
<dbReference type="NCBIfam" id="TIGR00924">
    <property type="entry name" value="yjdL_sub1_fam"/>
    <property type="match status" value="1"/>
</dbReference>
<dbReference type="SUPFAM" id="SSF103473">
    <property type="entry name" value="MFS general substrate transporter"/>
    <property type="match status" value="2"/>
</dbReference>
<feature type="transmembrane region" description="Helical" evidence="10">
    <location>
        <begin position="462"/>
        <end position="483"/>
    </location>
</feature>
<evidence type="ECO:0000256" key="10">
    <source>
        <dbReference type="SAM" id="Phobius"/>
    </source>
</evidence>
<dbReference type="Pfam" id="PF00854">
    <property type="entry name" value="PTR2"/>
    <property type="match status" value="2"/>
</dbReference>
<feature type="transmembrane region" description="Helical" evidence="10">
    <location>
        <begin position="560"/>
        <end position="584"/>
    </location>
</feature>
<feature type="transmembrane region" description="Helical" evidence="10">
    <location>
        <begin position="86"/>
        <end position="106"/>
    </location>
</feature>
<feature type="transmembrane region" description="Helical" evidence="10">
    <location>
        <begin position="394"/>
        <end position="419"/>
    </location>
</feature>
<keyword evidence="6 10" id="KW-1133">Transmembrane helix</keyword>
<dbReference type="InterPro" id="IPR036259">
    <property type="entry name" value="MFS_trans_sf"/>
</dbReference>
<sequence length="592" mass="62548">MTNQSALTNEMALAKEADGEGASGAGTSGTSTTSSTGGGEGQKGHPRGLYTLFGAEAWERFSYYGMRALLVLYLTQKIKLDREHALEIYGLYTGLVYLTPLLGGYLADKILGRRKAVLIGGIVMAIGQLALMSESLLFLALGLLIAGNGFFKPNISTMVGGLYREGDTRRDGAFTIFYMGINLGALWSPIICGTLGEKVAFAAGFGSAALGMTLGLAQFAMGQKHLGDTGLPPGRETKKEIVGEPPYRSSVVSAKAILLGSRDYIDVVIWTAGTCALVWGVLFAWNFVGPAWGAAPGFVKGLLGLAAIGAVFFQLFRGSNAQEAQQILVIIILCAFNIFFWMGFEQAGGTMTLFAAEQTERNIGGIGMILIAAFVFACAYNFRRSTKSEASGQALWLSLTAMFALLGLAALGMGGYGLATGQATNIPASQFQAINPLIIVALAPTFSNLWDKLDSGKYRTSTPTKMAIGMIILGFGFLILFFGQKIGTANGAKASAAWLGAVYIIHTIGELCLSPIGLSMVTKLAPPRVSSLAMGLWLFSSAVANYLAGTLESMLTKVQVPIYGFLVVSSIGPAILLLALTPLLKKWMHGKA</sequence>
<evidence type="ECO:0000256" key="4">
    <source>
        <dbReference type="ARBA" id="ARBA00022692"/>
    </source>
</evidence>
<dbReference type="AlphaFoldDB" id="A0A0K1QEQ6"/>
<feature type="transmembrane region" description="Helical" evidence="10">
    <location>
        <begin position="495"/>
        <end position="517"/>
    </location>
</feature>
<dbReference type="RefSeq" id="WP_146654881.1">
    <property type="nucleotide sequence ID" value="NZ_CP012333.1"/>
</dbReference>
<evidence type="ECO:0000256" key="6">
    <source>
        <dbReference type="ARBA" id="ARBA00022989"/>
    </source>
</evidence>
<evidence type="ECO:0000313" key="11">
    <source>
        <dbReference type="EMBL" id="AKV04239.1"/>
    </source>
</evidence>
<feature type="transmembrane region" description="Helical" evidence="10">
    <location>
        <begin position="294"/>
        <end position="315"/>
    </location>
</feature>
<comment type="subcellular location">
    <subcellularLocation>
        <location evidence="1">Cell membrane</location>
        <topology evidence="1">Multi-pass membrane protein</topology>
    </subcellularLocation>
    <subcellularLocation>
        <location evidence="8">Membrane</location>
        <topology evidence="8">Multi-pass membrane protein</topology>
    </subcellularLocation>
</comment>
<keyword evidence="5" id="KW-0571">Peptide transport</keyword>
<keyword evidence="2 8" id="KW-0813">Transport</keyword>
<dbReference type="PANTHER" id="PTHR23517">
    <property type="entry name" value="RESISTANCE PROTEIN MDTM, PUTATIVE-RELATED-RELATED"/>
    <property type="match status" value="1"/>
</dbReference>
<dbReference type="InterPro" id="IPR005279">
    <property type="entry name" value="Dipep/tripep_permease"/>
</dbReference>
<keyword evidence="3" id="KW-1003">Cell membrane</keyword>
<organism evidence="11 12">
    <name type="scientific">Labilithrix luteola</name>
    <dbReference type="NCBI Taxonomy" id="1391654"/>
    <lineage>
        <taxon>Bacteria</taxon>
        <taxon>Pseudomonadati</taxon>
        <taxon>Myxococcota</taxon>
        <taxon>Polyangia</taxon>
        <taxon>Polyangiales</taxon>
        <taxon>Labilitrichaceae</taxon>
        <taxon>Labilithrix</taxon>
    </lineage>
</organism>
<feature type="transmembrane region" description="Helical" evidence="10">
    <location>
        <begin position="327"/>
        <end position="344"/>
    </location>
</feature>
<feature type="region of interest" description="Disordered" evidence="9">
    <location>
        <begin position="17"/>
        <end position="43"/>
    </location>
</feature>
<evidence type="ECO:0000256" key="5">
    <source>
        <dbReference type="ARBA" id="ARBA00022856"/>
    </source>
</evidence>
<keyword evidence="7 10" id="KW-0472">Membrane</keyword>
<dbReference type="InterPro" id="IPR050171">
    <property type="entry name" value="MFS_Transporters"/>
</dbReference>
<keyword evidence="5" id="KW-0653">Protein transport</keyword>
<evidence type="ECO:0000256" key="3">
    <source>
        <dbReference type="ARBA" id="ARBA00022475"/>
    </source>
</evidence>
<evidence type="ECO:0000256" key="1">
    <source>
        <dbReference type="ARBA" id="ARBA00004651"/>
    </source>
</evidence>
<evidence type="ECO:0000256" key="2">
    <source>
        <dbReference type="ARBA" id="ARBA00022448"/>
    </source>
</evidence>
<dbReference type="STRING" id="1391654.AKJ09_10902"/>
<feature type="transmembrane region" description="Helical" evidence="10">
    <location>
        <begin position="267"/>
        <end position="288"/>
    </location>
</feature>
<feature type="transmembrane region" description="Helical" evidence="10">
    <location>
        <begin position="118"/>
        <end position="151"/>
    </location>
</feature>
<dbReference type="GO" id="GO:1904680">
    <property type="term" value="F:peptide transmembrane transporter activity"/>
    <property type="evidence" value="ECO:0007669"/>
    <property type="project" value="InterPro"/>
</dbReference>
<dbReference type="KEGG" id="llu:AKJ09_10902"/>
<dbReference type="Gene3D" id="1.20.1250.20">
    <property type="entry name" value="MFS general substrate transporter like domains"/>
    <property type="match status" value="2"/>
</dbReference>
<dbReference type="PANTHER" id="PTHR23517:SF15">
    <property type="entry name" value="PROTON-DEPENDENT OLIGOPEPTIDE FAMILY TRANSPORT PROTEIN"/>
    <property type="match status" value="1"/>
</dbReference>
<feature type="transmembrane region" description="Helical" evidence="10">
    <location>
        <begin position="172"/>
        <end position="196"/>
    </location>
</feature>
<dbReference type="EMBL" id="CP012333">
    <property type="protein sequence ID" value="AKV04239.1"/>
    <property type="molecule type" value="Genomic_DNA"/>
</dbReference>
<dbReference type="PROSITE" id="PS01023">
    <property type="entry name" value="PTR2_2"/>
    <property type="match status" value="1"/>
</dbReference>
<dbReference type="PATRIC" id="fig|1391654.3.peg.11045"/>
<accession>A0A0K1QEQ6</accession>
<gene>
    <name evidence="11" type="ORF">AKJ09_10902</name>
</gene>